<dbReference type="EMBL" id="VCPC01000001">
    <property type="protein sequence ID" value="TMV15688.1"/>
    <property type="molecule type" value="Genomic_DNA"/>
</dbReference>
<dbReference type="Gene3D" id="3.40.50.410">
    <property type="entry name" value="von Willebrand factor, type A domain"/>
    <property type="match status" value="1"/>
</dbReference>
<feature type="signal peptide" evidence="1">
    <location>
        <begin position="1"/>
        <end position="20"/>
    </location>
</feature>
<evidence type="ECO:0000313" key="2">
    <source>
        <dbReference type="EMBL" id="TMV15688.1"/>
    </source>
</evidence>
<keyword evidence="1" id="KW-0732">Signal</keyword>
<dbReference type="InterPro" id="IPR036465">
    <property type="entry name" value="vWFA_dom_sf"/>
</dbReference>
<accession>A0ABY2XGW5</accession>
<dbReference type="Pfam" id="PF06707">
    <property type="entry name" value="DUF1194"/>
    <property type="match status" value="1"/>
</dbReference>
<gene>
    <name evidence="2" type="ORF">FGK64_01980</name>
</gene>
<dbReference type="CDD" id="cd00198">
    <property type="entry name" value="vWFA"/>
    <property type="match status" value="1"/>
</dbReference>
<keyword evidence="3" id="KW-1185">Reference proteome</keyword>
<dbReference type="Proteomes" id="UP001191082">
    <property type="component" value="Unassembled WGS sequence"/>
</dbReference>
<proteinExistence type="predicted"/>
<evidence type="ECO:0000313" key="3">
    <source>
        <dbReference type="Proteomes" id="UP001191082"/>
    </source>
</evidence>
<protein>
    <submittedName>
        <fullName evidence="2">DUF1194 domain-containing protein</fullName>
    </submittedName>
</protein>
<comment type="caution">
    <text evidence="2">The sequence shown here is derived from an EMBL/GenBank/DDBJ whole genome shotgun (WGS) entry which is preliminary data.</text>
</comment>
<evidence type="ECO:0000256" key="1">
    <source>
        <dbReference type="SAM" id="SignalP"/>
    </source>
</evidence>
<organism evidence="2 3">
    <name type="scientific">Arenibacterium halophilum</name>
    <dbReference type="NCBI Taxonomy" id="2583821"/>
    <lineage>
        <taxon>Bacteria</taxon>
        <taxon>Pseudomonadati</taxon>
        <taxon>Pseudomonadota</taxon>
        <taxon>Alphaproteobacteria</taxon>
        <taxon>Rhodobacterales</taxon>
        <taxon>Paracoccaceae</taxon>
        <taxon>Arenibacterium</taxon>
    </lineage>
</organism>
<dbReference type="InterPro" id="IPR010607">
    <property type="entry name" value="DUF1194"/>
</dbReference>
<dbReference type="SUPFAM" id="SSF53300">
    <property type="entry name" value="vWA-like"/>
    <property type="match status" value="1"/>
</dbReference>
<reference evidence="2 3" key="1">
    <citation type="submission" date="2019-05" db="EMBL/GenBank/DDBJ databases">
        <title>Marivita sp. nov. isolated from sea sediment.</title>
        <authorList>
            <person name="Kim W."/>
        </authorList>
    </citation>
    <scope>NUCLEOTIDE SEQUENCE [LARGE SCALE GENOMIC DNA]</scope>
    <source>
        <strain evidence="2 3">CAU 1492</strain>
    </source>
</reference>
<feature type="chain" id="PRO_5047036082" evidence="1">
    <location>
        <begin position="21"/>
        <end position="265"/>
    </location>
</feature>
<sequence>MWLRSALFTLAFALPLSVRADPVEVDVELFLAVDVSRSMSPQELEIQRRGYAAALSDPEVIDVIAGGMIGRIALTYVEWAGDSSQTVIVPWTLIDSPEAGQAVAERLTAWFSNGMRRTSIAGVLDYAADAFETNSYTGLRRVIDVSGDGPNNQGRPVLDARADVQARGITINGLPLMTQDAFSLRWGIPDLDAYYLNCVIGGPGAFVLPVLSWDQFADSVKRKLILEIAARPAPAPPERIMKAQGYDCLIGEKKWESNQFDFNSP</sequence>
<name>A0ABY2XGW5_9RHOB</name>